<evidence type="ECO:0000313" key="7">
    <source>
        <dbReference type="Proteomes" id="UP000653305"/>
    </source>
</evidence>
<sequence length="179" mass="21467">MMRRTSSQKFHHRWKWKLFVMLLLAFSFASFVLIESQHSRVQMLNLISPPSIPKPKIAFFFIARNRIPLDIVWDVFFLGDVEDRFSFQVHSRPGFLLNATTTRSTYFLNRQINDSIQVDWGEASMILAERMLHKNALIDRFNERFIFLSERCIPLYNFCYIYDYMMSASTRFVDRLVRM</sequence>
<evidence type="ECO:0000256" key="3">
    <source>
        <dbReference type="ARBA" id="ARBA00022679"/>
    </source>
</evidence>
<proteinExistence type="predicted"/>
<keyword evidence="7" id="KW-1185">Reference proteome</keyword>
<dbReference type="PANTHER" id="PTHR31042">
    <property type="entry name" value="CORE-2/I-BRANCHING BETA-1,6-N-ACETYLGLUCOSAMINYLTRANSFERASE FAMILY PROTEIN-RELATED"/>
    <property type="match status" value="1"/>
</dbReference>
<evidence type="ECO:0000256" key="5">
    <source>
        <dbReference type="ARBA" id="ARBA00023180"/>
    </source>
</evidence>
<comment type="subcellular location">
    <subcellularLocation>
        <location evidence="1">Membrane</location>
        <topology evidence="1">Single-pass type II membrane protein</topology>
    </subcellularLocation>
</comment>
<dbReference type="Proteomes" id="UP000653305">
    <property type="component" value="Unassembled WGS sequence"/>
</dbReference>
<comment type="caution">
    <text evidence="6">The sequence shown here is derived from an EMBL/GenBank/DDBJ whole genome shotgun (WGS) entry which is preliminary data.</text>
</comment>
<evidence type="ECO:0000256" key="4">
    <source>
        <dbReference type="ARBA" id="ARBA00023136"/>
    </source>
</evidence>
<dbReference type="PANTHER" id="PTHR31042:SF2">
    <property type="entry name" value="GLYCOSYLTRANSFERASE BC10"/>
    <property type="match status" value="1"/>
</dbReference>
<dbReference type="InterPro" id="IPR044174">
    <property type="entry name" value="BC10-like"/>
</dbReference>
<evidence type="ECO:0000256" key="2">
    <source>
        <dbReference type="ARBA" id="ARBA00022676"/>
    </source>
</evidence>
<dbReference type="OrthoDB" id="1719668at2759"/>
<keyword evidence="3" id="KW-0808">Transferase</keyword>
<protein>
    <submittedName>
        <fullName evidence="6">Uncharacterized protein</fullName>
    </submittedName>
</protein>
<name>A0A830BHB7_9LAMI</name>
<dbReference type="GO" id="GO:0016020">
    <property type="term" value="C:membrane"/>
    <property type="evidence" value="ECO:0007669"/>
    <property type="project" value="UniProtKB-SubCell"/>
</dbReference>
<gene>
    <name evidence="6" type="ORF">PHJA_000840800</name>
</gene>
<accession>A0A830BHB7</accession>
<keyword evidence="2" id="KW-0328">Glycosyltransferase</keyword>
<dbReference type="Pfam" id="PF02485">
    <property type="entry name" value="Branch"/>
    <property type="match status" value="1"/>
</dbReference>
<dbReference type="InterPro" id="IPR003406">
    <property type="entry name" value="Glyco_trans_14"/>
</dbReference>
<dbReference type="EMBL" id="BMAC01000134">
    <property type="protein sequence ID" value="GFP86970.1"/>
    <property type="molecule type" value="Genomic_DNA"/>
</dbReference>
<evidence type="ECO:0000313" key="6">
    <source>
        <dbReference type="EMBL" id="GFP86970.1"/>
    </source>
</evidence>
<dbReference type="GO" id="GO:0016757">
    <property type="term" value="F:glycosyltransferase activity"/>
    <property type="evidence" value="ECO:0007669"/>
    <property type="project" value="UniProtKB-KW"/>
</dbReference>
<reference evidence="6" key="1">
    <citation type="submission" date="2020-07" db="EMBL/GenBank/DDBJ databases">
        <title>Ethylene signaling mediates host invasion by parasitic plants.</title>
        <authorList>
            <person name="Yoshida S."/>
        </authorList>
    </citation>
    <scope>NUCLEOTIDE SEQUENCE</scope>
    <source>
        <strain evidence="6">Okayama</strain>
    </source>
</reference>
<evidence type="ECO:0000256" key="1">
    <source>
        <dbReference type="ARBA" id="ARBA00004606"/>
    </source>
</evidence>
<dbReference type="AlphaFoldDB" id="A0A830BHB7"/>
<keyword evidence="4" id="KW-0472">Membrane</keyword>
<keyword evidence="5" id="KW-0325">Glycoprotein</keyword>
<organism evidence="6 7">
    <name type="scientific">Phtheirospermum japonicum</name>
    <dbReference type="NCBI Taxonomy" id="374723"/>
    <lineage>
        <taxon>Eukaryota</taxon>
        <taxon>Viridiplantae</taxon>
        <taxon>Streptophyta</taxon>
        <taxon>Embryophyta</taxon>
        <taxon>Tracheophyta</taxon>
        <taxon>Spermatophyta</taxon>
        <taxon>Magnoliopsida</taxon>
        <taxon>eudicotyledons</taxon>
        <taxon>Gunneridae</taxon>
        <taxon>Pentapetalae</taxon>
        <taxon>asterids</taxon>
        <taxon>lamiids</taxon>
        <taxon>Lamiales</taxon>
        <taxon>Orobanchaceae</taxon>
        <taxon>Orobanchaceae incertae sedis</taxon>
        <taxon>Phtheirospermum</taxon>
    </lineage>
</organism>